<proteinExistence type="predicted"/>
<reference evidence="1 2" key="1">
    <citation type="submission" date="2018-01" db="EMBL/GenBank/DDBJ databases">
        <title>Draft genome sequences of six Vibrio diazotrophicus strains isolated from deep-sea sediments of the Baltic Sea.</title>
        <authorList>
            <person name="Castillo D."/>
            <person name="Vandieken V."/>
            <person name="Chiang O."/>
            <person name="Middelboe M."/>
        </authorList>
    </citation>
    <scope>NUCLEOTIDE SEQUENCE [LARGE SCALE GENOMIC DNA]</scope>
    <source>
        <strain evidence="1 2">60.27F</strain>
    </source>
</reference>
<sequence>MKALQSLTNLFKQHIVDAKNFAVWAEDGALFCGQDEFVDGFEIEYTAIVYMQDVKVQPHILMMHLVSWLNTYDPYRQEKGLAFPSFATELLDKGHCDIKIKIDLRESFSLEESPQGDWKQNGERYECVSEFQARADEDDLGELILFVGHLDDLP</sequence>
<evidence type="ECO:0000313" key="2">
    <source>
        <dbReference type="Proteomes" id="UP000236449"/>
    </source>
</evidence>
<dbReference type="RefSeq" id="WP_102965483.1">
    <property type="nucleotide sequence ID" value="NZ_POSK01000002.1"/>
</dbReference>
<comment type="caution">
    <text evidence="1">The sequence shown here is derived from an EMBL/GenBank/DDBJ whole genome shotgun (WGS) entry which is preliminary data.</text>
</comment>
<dbReference type="OrthoDB" id="5874542at2"/>
<dbReference type="InterPro" id="IPR009678">
    <property type="entry name" value="Phage_tail_completion_R"/>
</dbReference>
<gene>
    <name evidence="1" type="ORF">C1N32_04130</name>
</gene>
<protein>
    <recommendedName>
        <fullName evidence="3">Phage tail protein</fullName>
    </recommendedName>
</protein>
<dbReference type="Pfam" id="PF06891">
    <property type="entry name" value="P2_Phage_GpR"/>
    <property type="match status" value="1"/>
</dbReference>
<name>A0A2J8I6N7_VIBDI</name>
<evidence type="ECO:0008006" key="3">
    <source>
        <dbReference type="Google" id="ProtNLM"/>
    </source>
</evidence>
<dbReference type="AlphaFoldDB" id="A0A2J8I6N7"/>
<dbReference type="EMBL" id="POSK01000002">
    <property type="protein sequence ID" value="PNI06195.1"/>
    <property type="molecule type" value="Genomic_DNA"/>
</dbReference>
<accession>A0A2J8I6N7</accession>
<organism evidence="1 2">
    <name type="scientific">Vibrio diazotrophicus</name>
    <dbReference type="NCBI Taxonomy" id="685"/>
    <lineage>
        <taxon>Bacteria</taxon>
        <taxon>Pseudomonadati</taxon>
        <taxon>Pseudomonadota</taxon>
        <taxon>Gammaproteobacteria</taxon>
        <taxon>Vibrionales</taxon>
        <taxon>Vibrionaceae</taxon>
        <taxon>Vibrio</taxon>
    </lineage>
</organism>
<dbReference type="Proteomes" id="UP000236449">
    <property type="component" value="Unassembled WGS sequence"/>
</dbReference>
<evidence type="ECO:0000313" key="1">
    <source>
        <dbReference type="EMBL" id="PNI06195.1"/>
    </source>
</evidence>